<reference evidence="8 9" key="2">
    <citation type="submission" date="2017-04" db="EMBL/GenBank/DDBJ databases">
        <title>CpG methylation of centromeres and impact of large insertions on vertebrate speciation.</title>
        <authorList>
            <person name="Ichikawa K."/>
            <person name="Yoshimura J."/>
            <person name="Morishita S."/>
        </authorList>
    </citation>
    <scope>NUCLEOTIDE SEQUENCE</scope>
    <source>
        <strain evidence="8 9">HSOK</strain>
    </source>
</reference>
<dbReference type="GO" id="GO:0005739">
    <property type="term" value="C:mitochondrion"/>
    <property type="evidence" value="ECO:0007669"/>
    <property type="project" value="UniProtKB-SubCell"/>
</dbReference>
<evidence type="ECO:0000256" key="6">
    <source>
        <dbReference type="ARBA" id="ARBA00068232"/>
    </source>
</evidence>
<evidence type="ECO:0000256" key="4">
    <source>
        <dbReference type="ARBA" id="ARBA00058025"/>
    </source>
</evidence>
<comment type="function">
    <text evidence="4">Acts as a mitochondrial iron-sulfur (Fe-S) cluster assembly factor that facilitates (Fe-S) cluster insertion into a subset of mitochondrial proteins. Probably acts together with NFU1.</text>
</comment>
<keyword evidence="3" id="KW-0496">Mitochondrion</keyword>
<dbReference type="SUPFAM" id="SSF82657">
    <property type="entry name" value="BolA-like"/>
    <property type="match status" value="1"/>
</dbReference>
<dbReference type="InterPro" id="IPR052275">
    <property type="entry name" value="Mt_Fe-S_assembly_factor"/>
</dbReference>
<dbReference type="PANTHER" id="PTHR46188">
    <property type="entry name" value="BOLA-LIKE PROTEIN 3"/>
    <property type="match status" value="1"/>
</dbReference>
<comment type="similarity">
    <text evidence="2 7">Belongs to the BolA/IbaG family.</text>
</comment>
<dbReference type="AlphaFoldDB" id="A0A3P9HI92"/>
<dbReference type="FunFam" id="3.30.300.90:FF:000003">
    <property type="entry name" value="BolA family member 3"/>
    <property type="match status" value="1"/>
</dbReference>
<protein>
    <recommendedName>
        <fullName evidence="6">BolA-like protein 3</fullName>
    </recommendedName>
</protein>
<dbReference type="InterPro" id="IPR002634">
    <property type="entry name" value="BolA"/>
</dbReference>
<reference evidence="8" key="3">
    <citation type="submission" date="2025-08" db="UniProtKB">
        <authorList>
            <consortium name="Ensembl"/>
        </authorList>
    </citation>
    <scope>IDENTIFICATION</scope>
    <source>
        <strain evidence="8">HSOK</strain>
    </source>
</reference>
<evidence type="ECO:0000313" key="8">
    <source>
        <dbReference type="Ensembl" id="ENSORLP00015007497.1"/>
    </source>
</evidence>
<reference key="1">
    <citation type="journal article" date="2007" name="Nature">
        <title>The medaka draft genome and insights into vertebrate genome evolution.</title>
        <authorList>
            <person name="Kasahara M."/>
            <person name="Naruse K."/>
            <person name="Sasaki S."/>
            <person name="Nakatani Y."/>
            <person name="Qu W."/>
            <person name="Ahsan B."/>
            <person name="Yamada T."/>
            <person name="Nagayasu Y."/>
            <person name="Doi K."/>
            <person name="Kasai Y."/>
            <person name="Jindo T."/>
            <person name="Kobayashi D."/>
            <person name="Shimada A."/>
            <person name="Toyoda A."/>
            <person name="Kuroki Y."/>
            <person name="Fujiyama A."/>
            <person name="Sasaki T."/>
            <person name="Shimizu A."/>
            <person name="Asakawa S."/>
            <person name="Shimizu N."/>
            <person name="Hashimoto S."/>
            <person name="Yang J."/>
            <person name="Lee Y."/>
            <person name="Matsushima K."/>
            <person name="Sugano S."/>
            <person name="Sakaizumi M."/>
            <person name="Narita T."/>
            <person name="Ohishi K."/>
            <person name="Haga S."/>
            <person name="Ohta F."/>
            <person name="Nomoto H."/>
            <person name="Nogata K."/>
            <person name="Morishita T."/>
            <person name="Endo T."/>
            <person name="Shin-I T."/>
            <person name="Takeda H."/>
            <person name="Morishita S."/>
            <person name="Kohara Y."/>
        </authorList>
    </citation>
    <scope>NUCLEOTIDE SEQUENCE [LARGE SCALE GENOMIC DNA]</scope>
    <source>
        <strain>Hd-rR</strain>
    </source>
</reference>
<evidence type="ECO:0000256" key="5">
    <source>
        <dbReference type="ARBA" id="ARBA00065046"/>
    </source>
</evidence>
<evidence type="ECO:0000313" key="9">
    <source>
        <dbReference type="Proteomes" id="UP000265200"/>
    </source>
</evidence>
<name>A0A3P9HI92_ORYLA</name>
<comment type="subcellular location">
    <subcellularLocation>
        <location evidence="1">Mitochondrion</location>
    </subcellularLocation>
</comment>
<evidence type="ECO:0000256" key="1">
    <source>
        <dbReference type="ARBA" id="ARBA00004173"/>
    </source>
</evidence>
<sequence>MLARFCSSRTVSTLHALRGNQVSLYGQLQRCLSTQTDGEVRIANILREKFPSASSLKVTDISGGCGAMYEIHIESSEFQGKKTVQQHQLVNQALKEEIQGMHGLRIFTGVPDQ</sequence>
<organism evidence="8 9">
    <name type="scientific">Oryzias latipes</name>
    <name type="common">Japanese rice fish</name>
    <name type="synonym">Japanese killifish</name>
    <dbReference type="NCBI Taxonomy" id="8090"/>
    <lineage>
        <taxon>Eukaryota</taxon>
        <taxon>Metazoa</taxon>
        <taxon>Chordata</taxon>
        <taxon>Craniata</taxon>
        <taxon>Vertebrata</taxon>
        <taxon>Euteleostomi</taxon>
        <taxon>Actinopterygii</taxon>
        <taxon>Neopterygii</taxon>
        <taxon>Teleostei</taxon>
        <taxon>Neoteleostei</taxon>
        <taxon>Acanthomorphata</taxon>
        <taxon>Ovalentaria</taxon>
        <taxon>Atherinomorphae</taxon>
        <taxon>Beloniformes</taxon>
        <taxon>Adrianichthyidae</taxon>
        <taxon>Oryziinae</taxon>
        <taxon>Oryzias</taxon>
    </lineage>
</organism>
<dbReference type="Gene3D" id="3.30.300.90">
    <property type="entry name" value="BolA-like"/>
    <property type="match status" value="1"/>
</dbReference>
<dbReference type="InterPro" id="IPR036065">
    <property type="entry name" value="BolA-like_sf"/>
</dbReference>
<dbReference type="Ensembl" id="ENSORLT00015002429.1">
    <property type="protein sequence ID" value="ENSORLP00015007497.1"/>
    <property type="gene ID" value="ENSORLG00015008314.1"/>
</dbReference>
<comment type="subunit">
    <text evidence="5">Interacts with NFU1.</text>
</comment>
<evidence type="ECO:0000256" key="7">
    <source>
        <dbReference type="RuleBase" id="RU003860"/>
    </source>
</evidence>
<accession>A0A3P9HI92</accession>
<proteinExistence type="inferred from homology"/>
<dbReference type="Proteomes" id="UP000265200">
    <property type="component" value="Chromosome 3"/>
</dbReference>
<dbReference type="PANTHER" id="PTHR46188:SF1">
    <property type="entry name" value="BOLA-LIKE PROTEIN 3"/>
    <property type="match status" value="1"/>
</dbReference>
<dbReference type="Pfam" id="PF01722">
    <property type="entry name" value="BolA"/>
    <property type="match status" value="1"/>
</dbReference>
<evidence type="ECO:0000256" key="3">
    <source>
        <dbReference type="ARBA" id="ARBA00023128"/>
    </source>
</evidence>
<reference evidence="8" key="4">
    <citation type="submission" date="2025-09" db="UniProtKB">
        <authorList>
            <consortium name="Ensembl"/>
        </authorList>
    </citation>
    <scope>IDENTIFICATION</scope>
    <source>
        <strain evidence="8">HSOK</strain>
    </source>
</reference>
<evidence type="ECO:0000256" key="2">
    <source>
        <dbReference type="ARBA" id="ARBA00005578"/>
    </source>
</evidence>